<organism evidence="2 3">
    <name type="scientific">Novosphingobium arvoryzae</name>
    <dbReference type="NCBI Taxonomy" id="1256514"/>
    <lineage>
        <taxon>Bacteria</taxon>
        <taxon>Pseudomonadati</taxon>
        <taxon>Pseudomonadota</taxon>
        <taxon>Alphaproteobacteria</taxon>
        <taxon>Sphingomonadales</taxon>
        <taxon>Sphingomonadaceae</taxon>
        <taxon>Novosphingobium</taxon>
    </lineage>
</organism>
<dbReference type="RefSeq" id="WP_229822078.1">
    <property type="nucleotide sequence ID" value="NZ_BMZD01000001.1"/>
</dbReference>
<protein>
    <recommendedName>
        <fullName evidence="4">DoxX family protein</fullName>
    </recommendedName>
</protein>
<reference evidence="2" key="1">
    <citation type="journal article" date="2014" name="Int. J. Syst. Evol. Microbiol.">
        <title>Complete genome sequence of Corynebacterium casei LMG S-19264T (=DSM 44701T), isolated from a smear-ripened cheese.</title>
        <authorList>
            <consortium name="US DOE Joint Genome Institute (JGI-PGF)"/>
            <person name="Walter F."/>
            <person name="Albersmeier A."/>
            <person name="Kalinowski J."/>
            <person name="Ruckert C."/>
        </authorList>
    </citation>
    <scope>NUCLEOTIDE SEQUENCE</scope>
    <source>
        <strain evidence="2">KCTC 32422</strain>
    </source>
</reference>
<dbReference type="AlphaFoldDB" id="A0A918VCL9"/>
<evidence type="ECO:0000256" key="1">
    <source>
        <dbReference type="SAM" id="Phobius"/>
    </source>
</evidence>
<dbReference type="EMBL" id="BMZD01000001">
    <property type="protein sequence ID" value="GGZ88501.1"/>
    <property type="molecule type" value="Genomic_DNA"/>
</dbReference>
<evidence type="ECO:0008006" key="4">
    <source>
        <dbReference type="Google" id="ProtNLM"/>
    </source>
</evidence>
<reference evidence="2" key="2">
    <citation type="submission" date="2020-09" db="EMBL/GenBank/DDBJ databases">
        <authorList>
            <person name="Sun Q."/>
            <person name="Kim S."/>
        </authorList>
    </citation>
    <scope>NUCLEOTIDE SEQUENCE</scope>
    <source>
        <strain evidence="2">KCTC 32422</strain>
    </source>
</reference>
<gene>
    <name evidence="2" type="ORF">GCM10011617_04230</name>
</gene>
<name>A0A918VCL9_9SPHN</name>
<keyword evidence="1" id="KW-1133">Transmembrane helix</keyword>
<feature type="transmembrane region" description="Helical" evidence="1">
    <location>
        <begin position="120"/>
        <end position="142"/>
    </location>
</feature>
<keyword evidence="1" id="KW-0812">Transmembrane</keyword>
<keyword evidence="3" id="KW-1185">Reference proteome</keyword>
<keyword evidence="1" id="KW-0472">Membrane</keyword>
<evidence type="ECO:0000313" key="3">
    <source>
        <dbReference type="Proteomes" id="UP000634139"/>
    </source>
</evidence>
<evidence type="ECO:0000313" key="2">
    <source>
        <dbReference type="EMBL" id="GGZ88501.1"/>
    </source>
</evidence>
<dbReference type="Proteomes" id="UP000634139">
    <property type="component" value="Unassembled WGS sequence"/>
</dbReference>
<sequence length="177" mass="19555">MNDDRIEIALNAGTLWRAVITLLRLFLGAWMLNSGYSYWAQEFGLPPAFPQPFGTLPASNQMLVTMVEVGLFDFVKTVEVIGGLCLIFGVFVPAATLLLLPVSAVVFYNAVFLNLRTDRLFSPTYMGVSCLYINVIVALAYVRHYLPMLALHSAPGSLRDLAALPTIFKQPDSNQHT</sequence>
<feature type="transmembrane region" description="Helical" evidence="1">
    <location>
        <begin position="84"/>
        <end position="108"/>
    </location>
</feature>
<comment type="caution">
    <text evidence="2">The sequence shown here is derived from an EMBL/GenBank/DDBJ whole genome shotgun (WGS) entry which is preliminary data.</text>
</comment>
<proteinExistence type="predicted"/>
<feature type="transmembrane region" description="Helical" evidence="1">
    <location>
        <begin position="12"/>
        <end position="32"/>
    </location>
</feature>
<accession>A0A918VCL9</accession>